<protein>
    <submittedName>
        <fullName evidence="1">Double-strand break repair protein MRE11 isoform X1</fullName>
    </submittedName>
</protein>
<dbReference type="EMBL" id="JANAVB010009598">
    <property type="protein sequence ID" value="KAJ6839936.1"/>
    <property type="molecule type" value="Genomic_DNA"/>
</dbReference>
<proteinExistence type="predicted"/>
<dbReference type="SUPFAM" id="SSF56300">
    <property type="entry name" value="Metallo-dependent phosphatases"/>
    <property type="match status" value="1"/>
</dbReference>
<sequence>MDLGSSGVGQITLYPILIRKGTTTVALYGHGNIRDERLNRMFQTPHALQWIRPQDQDGCSVSDWFNILVLHQNRFLDIIVWGHEHECLVDPQGRAFISLSQALLLQLY</sequence>
<keyword evidence="2" id="KW-1185">Reference proteome</keyword>
<dbReference type="GO" id="GO:0000014">
    <property type="term" value="F:single-stranded DNA endodeoxyribonuclease activity"/>
    <property type="evidence" value="ECO:0007669"/>
    <property type="project" value="TreeGrafter"/>
</dbReference>
<name>A0AAX6HFW2_IRIPA</name>
<dbReference type="GO" id="GO:0035861">
    <property type="term" value="C:site of double-strand break"/>
    <property type="evidence" value="ECO:0007669"/>
    <property type="project" value="TreeGrafter"/>
</dbReference>
<accession>A0AAX6HFW2</accession>
<reference evidence="1" key="2">
    <citation type="submission" date="2023-04" db="EMBL/GenBank/DDBJ databases">
        <authorList>
            <person name="Bruccoleri R.E."/>
            <person name="Oakeley E.J."/>
            <person name="Faust A.-M."/>
            <person name="Dessus-Babus S."/>
            <person name="Altorfer M."/>
            <person name="Burckhardt D."/>
            <person name="Oertli M."/>
            <person name="Naumann U."/>
            <person name="Petersen F."/>
            <person name="Wong J."/>
        </authorList>
    </citation>
    <scope>NUCLEOTIDE SEQUENCE</scope>
    <source>
        <strain evidence="1">GSM-AAB239-AS_SAM_17_03QT</strain>
        <tissue evidence="1">Leaf</tissue>
    </source>
</reference>
<dbReference type="GO" id="GO:0007095">
    <property type="term" value="P:mitotic G2 DNA damage checkpoint signaling"/>
    <property type="evidence" value="ECO:0007669"/>
    <property type="project" value="TreeGrafter"/>
</dbReference>
<dbReference type="Proteomes" id="UP001140949">
    <property type="component" value="Unassembled WGS sequence"/>
</dbReference>
<dbReference type="InterPro" id="IPR029052">
    <property type="entry name" value="Metallo-depent_PP-like"/>
</dbReference>
<dbReference type="GO" id="GO:0097552">
    <property type="term" value="P:mitochondrial double-strand break repair via homologous recombination"/>
    <property type="evidence" value="ECO:0007669"/>
    <property type="project" value="TreeGrafter"/>
</dbReference>
<dbReference type="AlphaFoldDB" id="A0AAX6HFW2"/>
<dbReference type="GO" id="GO:0042138">
    <property type="term" value="P:meiotic DNA double-strand break formation"/>
    <property type="evidence" value="ECO:0007669"/>
    <property type="project" value="TreeGrafter"/>
</dbReference>
<evidence type="ECO:0000313" key="1">
    <source>
        <dbReference type="EMBL" id="KAJ6839936.1"/>
    </source>
</evidence>
<dbReference type="GO" id="GO:0000724">
    <property type="term" value="P:double-strand break repair via homologous recombination"/>
    <property type="evidence" value="ECO:0007669"/>
    <property type="project" value="TreeGrafter"/>
</dbReference>
<gene>
    <name evidence="1" type="ORF">M6B38_311170</name>
</gene>
<dbReference type="GO" id="GO:0030870">
    <property type="term" value="C:Mre11 complex"/>
    <property type="evidence" value="ECO:0007669"/>
    <property type="project" value="TreeGrafter"/>
</dbReference>
<comment type="caution">
    <text evidence="1">The sequence shown here is derived from an EMBL/GenBank/DDBJ whole genome shotgun (WGS) entry which is preliminary data.</text>
</comment>
<evidence type="ECO:0000313" key="2">
    <source>
        <dbReference type="Proteomes" id="UP001140949"/>
    </source>
</evidence>
<dbReference type="PANTHER" id="PTHR10139:SF1">
    <property type="entry name" value="DOUBLE-STRAND BREAK REPAIR PROTEIN MRE11"/>
    <property type="match status" value="1"/>
</dbReference>
<organism evidence="1 2">
    <name type="scientific">Iris pallida</name>
    <name type="common">Sweet iris</name>
    <dbReference type="NCBI Taxonomy" id="29817"/>
    <lineage>
        <taxon>Eukaryota</taxon>
        <taxon>Viridiplantae</taxon>
        <taxon>Streptophyta</taxon>
        <taxon>Embryophyta</taxon>
        <taxon>Tracheophyta</taxon>
        <taxon>Spermatophyta</taxon>
        <taxon>Magnoliopsida</taxon>
        <taxon>Liliopsida</taxon>
        <taxon>Asparagales</taxon>
        <taxon>Iridaceae</taxon>
        <taxon>Iridoideae</taxon>
        <taxon>Irideae</taxon>
        <taxon>Iris</taxon>
    </lineage>
</organism>
<dbReference type="GO" id="GO:0000723">
    <property type="term" value="P:telomere maintenance"/>
    <property type="evidence" value="ECO:0007669"/>
    <property type="project" value="TreeGrafter"/>
</dbReference>
<dbReference type="Gene3D" id="3.60.21.10">
    <property type="match status" value="1"/>
</dbReference>
<reference evidence="1" key="1">
    <citation type="journal article" date="2023" name="GigaByte">
        <title>Genome assembly of the bearded iris, Iris pallida Lam.</title>
        <authorList>
            <person name="Bruccoleri R.E."/>
            <person name="Oakeley E.J."/>
            <person name="Faust A.M.E."/>
            <person name="Altorfer M."/>
            <person name="Dessus-Babus S."/>
            <person name="Burckhardt D."/>
            <person name="Oertli M."/>
            <person name="Naumann U."/>
            <person name="Petersen F."/>
            <person name="Wong J."/>
        </authorList>
    </citation>
    <scope>NUCLEOTIDE SEQUENCE</scope>
    <source>
        <strain evidence="1">GSM-AAB239-AS_SAM_17_03QT</strain>
    </source>
</reference>
<dbReference type="GO" id="GO:0006303">
    <property type="term" value="P:double-strand break repair via nonhomologous end joining"/>
    <property type="evidence" value="ECO:0007669"/>
    <property type="project" value="TreeGrafter"/>
</dbReference>
<dbReference type="PANTHER" id="PTHR10139">
    <property type="entry name" value="DOUBLE-STRAND BREAK REPAIR PROTEIN MRE11"/>
    <property type="match status" value="1"/>
</dbReference>